<dbReference type="Gene3D" id="2.60.40.1760">
    <property type="entry name" value="glycosyl hydrolase (family 31)"/>
    <property type="match status" value="1"/>
</dbReference>
<evidence type="ECO:0000313" key="5">
    <source>
        <dbReference type="EMBL" id="AEE97813.1"/>
    </source>
</evidence>
<sequence>MTGVYKLTFGEPESITPTKYKEISKIELSDATKFNIGSINFKKTLRGCRLEIPLEFDEEVYGFGLQLNGFNHKGSKKMMRPNADPVSNSGDSHAPVPFYCTNKYYGIYVDTARYAEFYCGYGKNKNRPAVPNNTVITNAEELYKKTGYTEKTVMVIDIPVAKGVDIYIFEGESITDVVAKYNMFSGGGCMPPLWGLGVSYRCNAKYTDNQVIKMADYFRERKMPCDIIGLEPGWQSSSYSCSYVWDNERYPNYKELIRYLRNSNFNINLWEHAFVNSISPLYQKLHDFSGTYEVWKGITTDFAGETARDIFSEYHKNKFVDEGITGFKLDECDGSDFTGGWSFPNCDEFPSGVDGEQMHSLFGILYQKTILKALGNQRTFSEVRNSGAFAAPYPFVLYSDLYDHKVFIRGLATAGFSGLLWVPELRRAKNKKDLLRRLQTVVFSPRVIINAWNTEEAPWIKLGAGDEVRELLELRMSLVPYVYSAFYRYHKHGVPPIRALVSDYSDDENTYNIDDEYMFGDSMLVAPMTVDEDKRMVYLPGDAWYDFWTDKKYERGWHEVQTDNIPVYIKKDSVIPLAEPMQYISKDTVFQITLKCYGDKGKTVLVEDDGETHATRYKEIEIDFNGFREETQRYELKRIQCCV</sequence>
<dbReference type="eggNOG" id="COG1501">
    <property type="taxonomic scope" value="Bacteria"/>
</dbReference>
<accession>F3ZYP5</accession>
<dbReference type="InterPro" id="IPR017853">
    <property type="entry name" value="GH"/>
</dbReference>
<protein>
    <submittedName>
        <fullName evidence="5">Glycoside hydrolase family 31</fullName>
    </submittedName>
</protein>
<dbReference type="GO" id="GO:0004553">
    <property type="term" value="F:hydrolase activity, hydrolyzing O-glycosyl compounds"/>
    <property type="evidence" value="ECO:0007669"/>
    <property type="project" value="InterPro"/>
</dbReference>
<keyword evidence="6" id="KW-1185">Reference proteome</keyword>
<evidence type="ECO:0000313" key="6">
    <source>
        <dbReference type="Proteomes" id="UP000008457"/>
    </source>
</evidence>
<evidence type="ECO:0000259" key="4">
    <source>
        <dbReference type="Pfam" id="PF21365"/>
    </source>
</evidence>
<dbReference type="Gene3D" id="2.60.40.1180">
    <property type="entry name" value="Golgi alpha-mannosidase II"/>
    <property type="match status" value="1"/>
</dbReference>
<dbReference type="CDD" id="cd06592">
    <property type="entry name" value="GH31_NET37"/>
    <property type="match status" value="1"/>
</dbReference>
<dbReference type="PANTHER" id="PTHR43863">
    <property type="entry name" value="HYDROLASE, PUTATIVE (AFU_ORTHOLOGUE AFUA_1G03140)-RELATED"/>
    <property type="match status" value="1"/>
</dbReference>
<dbReference type="InterPro" id="IPR000322">
    <property type="entry name" value="Glyco_hydro_31_TIM"/>
</dbReference>
<dbReference type="GO" id="GO:0030246">
    <property type="term" value="F:carbohydrate binding"/>
    <property type="evidence" value="ECO:0007669"/>
    <property type="project" value="InterPro"/>
</dbReference>
<dbReference type="Pfam" id="PF01055">
    <property type="entry name" value="Glyco_hydro_31_2nd"/>
    <property type="match status" value="1"/>
</dbReference>
<dbReference type="Pfam" id="PF21365">
    <property type="entry name" value="Glyco_hydro_31_3rd"/>
    <property type="match status" value="1"/>
</dbReference>
<name>F3ZYP5_MAHA5</name>
<evidence type="ECO:0000256" key="1">
    <source>
        <dbReference type="ARBA" id="ARBA00007806"/>
    </source>
</evidence>
<evidence type="ECO:0000256" key="2">
    <source>
        <dbReference type="RuleBase" id="RU361185"/>
    </source>
</evidence>
<dbReference type="InterPro" id="IPR011013">
    <property type="entry name" value="Gal_mutarotase_sf_dom"/>
</dbReference>
<dbReference type="GO" id="GO:0005975">
    <property type="term" value="P:carbohydrate metabolic process"/>
    <property type="evidence" value="ECO:0007669"/>
    <property type="project" value="InterPro"/>
</dbReference>
<comment type="similarity">
    <text evidence="1 2">Belongs to the glycosyl hydrolase 31 family.</text>
</comment>
<reference evidence="5 6" key="2">
    <citation type="journal article" date="2011" name="Stand. Genomic Sci.">
        <title>Complete genome sequence of Mahella australiensis type strain (50-1 BON).</title>
        <authorList>
            <person name="Sikorski J."/>
            <person name="Teshima H."/>
            <person name="Nolan M."/>
            <person name="Lucas S."/>
            <person name="Hammon N."/>
            <person name="Deshpande S."/>
            <person name="Cheng J.F."/>
            <person name="Pitluck S."/>
            <person name="Liolios K."/>
            <person name="Pagani I."/>
            <person name="Ivanova N."/>
            <person name="Huntemann M."/>
            <person name="Mavromatis K."/>
            <person name="Ovchinikova G."/>
            <person name="Pati A."/>
            <person name="Tapia R."/>
            <person name="Han C."/>
            <person name="Goodwin L."/>
            <person name="Chen A."/>
            <person name="Palaniappan K."/>
            <person name="Land M."/>
            <person name="Hauser L."/>
            <person name="Ngatchou-Djao O.D."/>
            <person name="Rohde M."/>
            <person name="Pukall R."/>
            <person name="Spring S."/>
            <person name="Abt B."/>
            <person name="Goker M."/>
            <person name="Detter J.C."/>
            <person name="Woyke T."/>
            <person name="Bristow J."/>
            <person name="Markowitz V."/>
            <person name="Hugenholtz P."/>
            <person name="Eisen J.A."/>
            <person name="Kyrpides N.C."/>
            <person name="Klenk H.P."/>
            <person name="Lapidus A."/>
        </authorList>
    </citation>
    <scope>NUCLEOTIDE SEQUENCE [LARGE SCALE GENOMIC DNA]</scope>
    <source>
        <strain evidence="6">DSM 15567 / CIP 107919 / 50-1 BON</strain>
    </source>
</reference>
<dbReference type="Gene3D" id="3.20.20.80">
    <property type="entry name" value="Glycosidases"/>
    <property type="match status" value="1"/>
</dbReference>
<evidence type="ECO:0000259" key="3">
    <source>
        <dbReference type="Pfam" id="PF01055"/>
    </source>
</evidence>
<dbReference type="InterPro" id="IPR013780">
    <property type="entry name" value="Glyco_hydro_b"/>
</dbReference>
<dbReference type="Proteomes" id="UP000008457">
    <property type="component" value="Chromosome"/>
</dbReference>
<dbReference type="InterPro" id="IPR048395">
    <property type="entry name" value="Glyco_hydro_31_C"/>
</dbReference>
<dbReference type="KEGG" id="mas:Mahau_2677"/>
<feature type="domain" description="Glycoside hydrolase family 31 TIM barrel" evidence="3">
    <location>
        <begin position="190"/>
        <end position="485"/>
    </location>
</feature>
<dbReference type="EMBL" id="CP002360">
    <property type="protein sequence ID" value="AEE97813.1"/>
    <property type="molecule type" value="Genomic_DNA"/>
</dbReference>
<dbReference type="STRING" id="697281.Mahau_2677"/>
<dbReference type="AlphaFoldDB" id="F3ZYP5"/>
<gene>
    <name evidence="5" type="ordered locus">Mahau_2677</name>
</gene>
<dbReference type="OrthoDB" id="176168at2"/>
<dbReference type="InterPro" id="IPR051816">
    <property type="entry name" value="Glycosyl_Hydrolase_31"/>
</dbReference>
<proteinExistence type="inferred from homology"/>
<dbReference type="SUPFAM" id="SSF51445">
    <property type="entry name" value="(Trans)glycosidases"/>
    <property type="match status" value="1"/>
</dbReference>
<feature type="domain" description="Glycosyl hydrolase family 31 C-terminal" evidence="4">
    <location>
        <begin position="493"/>
        <end position="575"/>
    </location>
</feature>
<dbReference type="CDD" id="cd14752">
    <property type="entry name" value="GH31_N"/>
    <property type="match status" value="1"/>
</dbReference>
<keyword evidence="2 5" id="KW-0378">Hydrolase</keyword>
<dbReference type="SUPFAM" id="SSF74650">
    <property type="entry name" value="Galactose mutarotase-like"/>
    <property type="match status" value="1"/>
</dbReference>
<organism evidence="5 6">
    <name type="scientific">Mahella australiensis (strain DSM 15567 / CIP 107919 / 50-1 BON)</name>
    <dbReference type="NCBI Taxonomy" id="697281"/>
    <lineage>
        <taxon>Bacteria</taxon>
        <taxon>Bacillati</taxon>
        <taxon>Bacillota</taxon>
        <taxon>Clostridia</taxon>
        <taxon>Thermoanaerobacterales</taxon>
        <taxon>Thermoanaerobacterales Family IV. Incertae Sedis</taxon>
        <taxon>Mahella</taxon>
    </lineage>
</organism>
<dbReference type="SUPFAM" id="SSF51011">
    <property type="entry name" value="Glycosyl hydrolase domain"/>
    <property type="match status" value="1"/>
</dbReference>
<reference evidence="6" key="1">
    <citation type="submission" date="2010-11" db="EMBL/GenBank/DDBJ databases">
        <title>The complete genome of Mahella australiensis DSM 15567.</title>
        <authorList>
            <consortium name="US DOE Joint Genome Institute (JGI-PGF)"/>
            <person name="Lucas S."/>
            <person name="Copeland A."/>
            <person name="Lapidus A."/>
            <person name="Bruce D."/>
            <person name="Goodwin L."/>
            <person name="Pitluck S."/>
            <person name="Kyrpides N."/>
            <person name="Mavromatis K."/>
            <person name="Pagani I."/>
            <person name="Ivanova N."/>
            <person name="Teshima H."/>
            <person name="Brettin T."/>
            <person name="Detter J.C."/>
            <person name="Han C."/>
            <person name="Tapia R."/>
            <person name="Land M."/>
            <person name="Hauser L."/>
            <person name="Markowitz V."/>
            <person name="Cheng J.-F."/>
            <person name="Hugenholtz P."/>
            <person name="Woyke T."/>
            <person name="Wu D."/>
            <person name="Spring S."/>
            <person name="Pukall R."/>
            <person name="Steenblock K."/>
            <person name="Schneider S."/>
            <person name="Klenk H.-P."/>
            <person name="Eisen J.A."/>
        </authorList>
    </citation>
    <scope>NUCLEOTIDE SEQUENCE [LARGE SCALE GENOMIC DNA]</scope>
    <source>
        <strain evidence="6">DSM 15567 / CIP 107919 / 50-1 BON</strain>
    </source>
</reference>
<dbReference type="RefSeq" id="WP_013782236.1">
    <property type="nucleotide sequence ID" value="NC_015520.1"/>
</dbReference>
<dbReference type="PANTHER" id="PTHR43863:SF2">
    <property type="entry name" value="MALTASE-GLUCOAMYLASE"/>
    <property type="match status" value="1"/>
</dbReference>
<keyword evidence="2" id="KW-0326">Glycosidase</keyword>
<dbReference type="HOGENOM" id="CLU_397855_0_0_9"/>